<sequence length="363" mass="39722">MRIVSPPHPHPHPHRHHRHSSHFGILGPSPLSQTHFLDLDNDDERGAIRRLATVAEEIVTPLNGRFQDERADLILVSNDGLRFRVDSSKLAKASPVLENLVTMTMTMSFDVGDIDVFDTNSSSGSSSNTSHGPNSTSSPISTSSSPTSTSSSTSSSASQSEPPSLSLTKSHESSTTVSLFLHLLYSHPLPTPPSPASFCIYETLLVFLNSYECAKSLYDDFGRWATRWVQEGRISASKGFLVGCQIGCEGLCEESVRRSNDWTWRGGAGTGSGHISIDNSTARSPQFNIVKDGIFPAPSLDLSAVPYDYFCSLPKQHKFALLRATRNVNTSMGFAVELDGGFDWDKVAEEYKRILEEISKSQL</sequence>
<evidence type="ECO:0000313" key="3">
    <source>
        <dbReference type="Proteomes" id="UP001388673"/>
    </source>
</evidence>
<feature type="compositionally biased region" description="Low complexity" evidence="1">
    <location>
        <begin position="120"/>
        <end position="166"/>
    </location>
</feature>
<dbReference type="Proteomes" id="UP001388673">
    <property type="component" value="Unassembled WGS sequence"/>
</dbReference>
<gene>
    <name evidence="2" type="ORF">IAR55_000162</name>
</gene>
<evidence type="ECO:0008006" key="4">
    <source>
        <dbReference type="Google" id="ProtNLM"/>
    </source>
</evidence>
<feature type="compositionally biased region" description="Basic residues" evidence="1">
    <location>
        <begin position="9"/>
        <end position="21"/>
    </location>
</feature>
<reference evidence="2 3" key="1">
    <citation type="journal article" date="2024" name="bioRxiv">
        <title>Comparative genomics of Cryptococcus and Kwoniella reveals pathogenesis evolution and contrasting karyotype dynamics via intercentromeric recombination or chromosome fusion.</title>
        <authorList>
            <person name="Coelho M.A."/>
            <person name="David-Palma M."/>
            <person name="Shea T."/>
            <person name="Bowers K."/>
            <person name="McGinley-Smith S."/>
            <person name="Mohammad A.W."/>
            <person name="Gnirke A."/>
            <person name="Yurkov A.M."/>
            <person name="Nowrousian M."/>
            <person name="Sun S."/>
            <person name="Cuomo C.A."/>
            <person name="Heitman J."/>
        </authorList>
    </citation>
    <scope>NUCLEOTIDE SEQUENCE [LARGE SCALE GENOMIC DNA]</scope>
    <source>
        <strain evidence="2 3">CBS 13917</strain>
    </source>
</reference>
<feature type="region of interest" description="Disordered" evidence="1">
    <location>
        <begin position="120"/>
        <end position="170"/>
    </location>
</feature>
<evidence type="ECO:0000313" key="2">
    <source>
        <dbReference type="EMBL" id="KAK8869595.1"/>
    </source>
</evidence>
<name>A0AAW0Z6G2_9TREE</name>
<protein>
    <recommendedName>
        <fullName evidence="4">BTB domain-containing protein</fullName>
    </recommendedName>
</protein>
<evidence type="ECO:0000256" key="1">
    <source>
        <dbReference type="SAM" id="MobiDB-lite"/>
    </source>
</evidence>
<keyword evidence="3" id="KW-1185">Reference proteome</keyword>
<dbReference type="RefSeq" id="XP_066805841.1">
    <property type="nucleotide sequence ID" value="XM_066943299.1"/>
</dbReference>
<comment type="caution">
    <text evidence="2">The sequence shown here is derived from an EMBL/GenBank/DDBJ whole genome shotgun (WGS) entry which is preliminary data.</text>
</comment>
<accession>A0AAW0Z6G2</accession>
<dbReference type="AlphaFoldDB" id="A0AAW0Z6G2"/>
<organism evidence="2 3">
    <name type="scientific">Kwoniella newhampshirensis</name>
    <dbReference type="NCBI Taxonomy" id="1651941"/>
    <lineage>
        <taxon>Eukaryota</taxon>
        <taxon>Fungi</taxon>
        <taxon>Dikarya</taxon>
        <taxon>Basidiomycota</taxon>
        <taxon>Agaricomycotina</taxon>
        <taxon>Tremellomycetes</taxon>
        <taxon>Tremellales</taxon>
        <taxon>Cryptococcaceae</taxon>
        <taxon>Kwoniella</taxon>
    </lineage>
</organism>
<dbReference type="EMBL" id="JBCAWK010000001">
    <property type="protein sequence ID" value="KAK8869595.1"/>
    <property type="molecule type" value="Genomic_DNA"/>
</dbReference>
<dbReference type="KEGG" id="kne:92177422"/>
<proteinExistence type="predicted"/>
<feature type="region of interest" description="Disordered" evidence="1">
    <location>
        <begin position="1"/>
        <end position="25"/>
    </location>
</feature>
<dbReference type="GeneID" id="92177422"/>